<organism evidence="1 2">
    <name type="scientific">Cymbomonas tetramitiformis</name>
    <dbReference type="NCBI Taxonomy" id="36881"/>
    <lineage>
        <taxon>Eukaryota</taxon>
        <taxon>Viridiplantae</taxon>
        <taxon>Chlorophyta</taxon>
        <taxon>Pyramimonadophyceae</taxon>
        <taxon>Pyramimonadales</taxon>
        <taxon>Pyramimonadaceae</taxon>
        <taxon>Cymbomonas</taxon>
    </lineage>
</organism>
<reference evidence="1 2" key="1">
    <citation type="journal article" date="2015" name="Genome Biol. Evol.">
        <title>Comparative Genomics of a Bacterivorous Green Alga Reveals Evolutionary Causalities and Consequences of Phago-Mixotrophic Mode of Nutrition.</title>
        <authorList>
            <person name="Burns J.A."/>
            <person name="Paasch A."/>
            <person name="Narechania A."/>
            <person name="Kim E."/>
        </authorList>
    </citation>
    <scope>NUCLEOTIDE SEQUENCE [LARGE SCALE GENOMIC DNA]</scope>
    <source>
        <strain evidence="1 2">PLY_AMNH</strain>
    </source>
</reference>
<accession>A0AAE0C4E7</accession>
<sequence>MLLPPDWERGMEVEGYVVGHLEDPVSATDLRTEFRESVIVEDAQRNLKELTPVQGSTKVKTKLDPKRFINDLQEGSAWEKSMERLGGDIIRLTQRSLRPGPPGLVVYPGSHLVENDEDLVKLESVTLHLTEKAVVFFDGRLVQGVEFKCGGLPRYSVHIYRWTRRA</sequence>
<protein>
    <submittedName>
        <fullName evidence="1">Uncharacterized protein</fullName>
    </submittedName>
</protein>
<dbReference type="Proteomes" id="UP001190700">
    <property type="component" value="Unassembled WGS sequence"/>
</dbReference>
<evidence type="ECO:0000313" key="2">
    <source>
        <dbReference type="Proteomes" id="UP001190700"/>
    </source>
</evidence>
<keyword evidence="2" id="KW-1185">Reference proteome</keyword>
<gene>
    <name evidence="1" type="ORF">CYMTET_42292</name>
</gene>
<proteinExistence type="predicted"/>
<evidence type="ECO:0000313" key="1">
    <source>
        <dbReference type="EMBL" id="KAK3248231.1"/>
    </source>
</evidence>
<name>A0AAE0C4E7_9CHLO</name>
<dbReference type="AlphaFoldDB" id="A0AAE0C4E7"/>
<dbReference type="EMBL" id="LGRX02028293">
    <property type="protein sequence ID" value="KAK3248231.1"/>
    <property type="molecule type" value="Genomic_DNA"/>
</dbReference>
<comment type="caution">
    <text evidence="1">The sequence shown here is derived from an EMBL/GenBank/DDBJ whole genome shotgun (WGS) entry which is preliminary data.</text>
</comment>